<evidence type="ECO:0000256" key="2">
    <source>
        <dbReference type="SAM" id="SignalP"/>
    </source>
</evidence>
<feature type="region of interest" description="Disordered" evidence="1">
    <location>
        <begin position="54"/>
        <end position="78"/>
    </location>
</feature>
<feature type="compositionally biased region" description="Polar residues" evidence="1">
    <location>
        <begin position="64"/>
        <end position="78"/>
    </location>
</feature>
<feature type="signal peptide" evidence="2">
    <location>
        <begin position="1"/>
        <end position="21"/>
    </location>
</feature>
<gene>
    <name evidence="3" type="ORF">SAMN05444169_2917</name>
</gene>
<dbReference type="Proteomes" id="UP000190675">
    <property type="component" value="Chromosome I"/>
</dbReference>
<organism evidence="3 4">
    <name type="scientific">Bradyrhizobium erythrophlei</name>
    <dbReference type="NCBI Taxonomy" id="1437360"/>
    <lineage>
        <taxon>Bacteria</taxon>
        <taxon>Pseudomonadati</taxon>
        <taxon>Pseudomonadota</taxon>
        <taxon>Alphaproteobacteria</taxon>
        <taxon>Hyphomicrobiales</taxon>
        <taxon>Nitrobacteraceae</taxon>
        <taxon>Bradyrhizobium</taxon>
    </lineage>
</organism>
<proteinExistence type="predicted"/>
<dbReference type="EMBL" id="LT670818">
    <property type="protein sequence ID" value="SHG53272.1"/>
    <property type="molecule type" value="Genomic_DNA"/>
</dbReference>
<sequence>MKVTTIALAIAFALPSTLALARGGMQVGSHATRLFANPVGTGRIAREPRNISGNTLAPIAHDPSGSTLTGTAMNRTGG</sequence>
<dbReference type="AlphaFoldDB" id="A0A1M5KK96"/>
<accession>A0A1M5KK96</accession>
<evidence type="ECO:0000256" key="1">
    <source>
        <dbReference type="SAM" id="MobiDB-lite"/>
    </source>
</evidence>
<evidence type="ECO:0000313" key="3">
    <source>
        <dbReference type="EMBL" id="SHG53272.1"/>
    </source>
</evidence>
<keyword evidence="2" id="KW-0732">Signal</keyword>
<reference evidence="3 4" key="1">
    <citation type="submission" date="2016-11" db="EMBL/GenBank/DDBJ databases">
        <authorList>
            <person name="Jaros S."/>
            <person name="Januszkiewicz K."/>
            <person name="Wedrychowicz H."/>
        </authorList>
    </citation>
    <scope>NUCLEOTIDE SEQUENCE [LARGE SCALE GENOMIC DNA]</scope>
    <source>
        <strain evidence="3 4">GAS242</strain>
    </source>
</reference>
<name>A0A1M5KK96_9BRAD</name>
<protein>
    <submittedName>
        <fullName evidence="3">Uncharacterized protein</fullName>
    </submittedName>
</protein>
<feature type="chain" id="PRO_5012883718" evidence="2">
    <location>
        <begin position="22"/>
        <end position="78"/>
    </location>
</feature>
<evidence type="ECO:0000313" key="4">
    <source>
        <dbReference type="Proteomes" id="UP000190675"/>
    </source>
</evidence>